<protein>
    <recommendedName>
        <fullName evidence="7">ZZ-type domain-containing protein</fullName>
    </recommendedName>
</protein>
<dbReference type="GO" id="GO:0005080">
    <property type="term" value="F:protein kinase C binding"/>
    <property type="evidence" value="ECO:0007669"/>
    <property type="project" value="TreeGrafter"/>
</dbReference>
<dbReference type="InterPro" id="IPR052260">
    <property type="entry name" value="Autophagy_Rcpt_SigReg"/>
</dbReference>
<organism evidence="8">
    <name type="scientific">Arion vulgaris</name>
    <dbReference type="NCBI Taxonomy" id="1028688"/>
    <lineage>
        <taxon>Eukaryota</taxon>
        <taxon>Metazoa</taxon>
        <taxon>Spiralia</taxon>
        <taxon>Lophotrochozoa</taxon>
        <taxon>Mollusca</taxon>
        <taxon>Gastropoda</taxon>
        <taxon>Heterobranchia</taxon>
        <taxon>Euthyneura</taxon>
        <taxon>Panpulmonata</taxon>
        <taxon>Eupulmonata</taxon>
        <taxon>Stylommatophora</taxon>
        <taxon>Helicina</taxon>
        <taxon>Arionoidea</taxon>
        <taxon>Arionidae</taxon>
        <taxon>Arion</taxon>
    </lineage>
</organism>
<evidence type="ECO:0000256" key="3">
    <source>
        <dbReference type="ARBA" id="ARBA00022833"/>
    </source>
</evidence>
<dbReference type="InterPro" id="IPR009060">
    <property type="entry name" value="UBA-like_sf"/>
</dbReference>
<feature type="region of interest" description="Disordered" evidence="6">
    <location>
        <begin position="317"/>
        <end position="420"/>
    </location>
</feature>
<reference evidence="8" key="1">
    <citation type="submission" date="2014-12" db="EMBL/GenBank/DDBJ databases">
        <title>Insight into the proteome of Arion vulgaris.</title>
        <authorList>
            <person name="Aradska J."/>
            <person name="Bulat T."/>
            <person name="Smidak R."/>
            <person name="Sarate P."/>
            <person name="Gangsoo J."/>
            <person name="Sialana F."/>
            <person name="Bilban M."/>
            <person name="Lubec G."/>
        </authorList>
    </citation>
    <scope>NUCLEOTIDE SEQUENCE</scope>
    <source>
        <tissue evidence="8">Skin</tissue>
    </source>
</reference>
<feature type="non-terminal residue" evidence="8">
    <location>
        <position position="1"/>
    </location>
</feature>
<accession>A0A0B7AWK2</accession>
<dbReference type="PANTHER" id="PTHR15090">
    <property type="entry name" value="SEQUESTOSOME 1-RELATED"/>
    <property type="match status" value="1"/>
</dbReference>
<evidence type="ECO:0000256" key="6">
    <source>
        <dbReference type="SAM" id="MobiDB-lite"/>
    </source>
</evidence>
<dbReference type="CDD" id="cd02340">
    <property type="entry name" value="ZZ_NBR1_like"/>
    <property type="match status" value="1"/>
</dbReference>
<dbReference type="Gene3D" id="3.10.20.90">
    <property type="entry name" value="Phosphatidylinositol 3-kinase Catalytic Subunit, Chain A, domain 1"/>
    <property type="match status" value="1"/>
</dbReference>
<dbReference type="GO" id="GO:0070530">
    <property type="term" value="F:K63-linked polyubiquitin modification-dependent protein binding"/>
    <property type="evidence" value="ECO:0007669"/>
    <property type="project" value="TreeGrafter"/>
</dbReference>
<feature type="compositionally biased region" description="Low complexity" evidence="6">
    <location>
        <begin position="330"/>
        <end position="342"/>
    </location>
</feature>
<dbReference type="GO" id="GO:0044753">
    <property type="term" value="C:amphisome"/>
    <property type="evidence" value="ECO:0007669"/>
    <property type="project" value="TreeGrafter"/>
</dbReference>
<dbReference type="GO" id="GO:0016235">
    <property type="term" value="C:aggresome"/>
    <property type="evidence" value="ECO:0007669"/>
    <property type="project" value="TreeGrafter"/>
</dbReference>
<dbReference type="Gene3D" id="3.30.60.90">
    <property type="match status" value="1"/>
</dbReference>
<dbReference type="SUPFAM" id="SSF57850">
    <property type="entry name" value="RING/U-box"/>
    <property type="match status" value="1"/>
</dbReference>
<feature type="domain" description="ZZ-type" evidence="7">
    <location>
        <begin position="86"/>
        <end position="145"/>
    </location>
</feature>
<feature type="compositionally biased region" description="Polar residues" evidence="6">
    <location>
        <begin position="279"/>
        <end position="288"/>
    </location>
</feature>
<evidence type="ECO:0000256" key="5">
    <source>
        <dbReference type="PROSITE-ProRule" id="PRU00228"/>
    </source>
</evidence>
<dbReference type="InterPro" id="IPR033741">
    <property type="entry name" value="SQSTM_UBA"/>
</dbReference>
<dbReference type="SMART" id="SM00291">
    <property type="entry name" value="ZnF_ZZ"/>
    <property type="match status" value="1"/>
</dbReference>
<feature type="compositionally biased region" description="Pro residues" evidence="6">
    <location>
        <begin position="343"/>
        <end position="402"/>
    </location>
</feature>
<dbReference type="AlphaFoldDB" id="A0A0B7AWK2"/>
<feature type="compositionally biased region" description="Polar residues" evidence="6">
    <location>
        <begin position="39"/>
        <end position="58"/>
    </location>
</feature>
<sequence>DPDGDRVAFSSSEEMKDAMTYSSDGVLRVYIPEPKESSETTSQSHQAQKLSARQQQESQGKEECQSEGPKTNNGQGQREYNKGSNHSGVTCDGCKTQISGIRYKCCVCSDYNLCQACEAKGLHSEHDMLRGNYSHFVFPHQTKTFFNKFPGGMASGAYSSTGSCTTSASASSREHYAQTDVNPNHNDSTKKNPTFQKYFDEFGTNISATVDPFGIKVSYNVSDGNGNTKHENCQHNWWKSEFQCPEYMYRRAHQNKKPEASLPETVNKVDPSLRKCASDNGTTQVTNEDINKTASKRESPDDWTFVEEERCEWHIPTSVAIPLPGPTGYPSTASSSSVQPPVSTAPPPKPATVPQPPVVTTPPPRPSTVPQPPVGTTPPPRPTTVPQPHVGTPPPPPRPTTTPHPSGNQHSSSNEAPTVLPQTNIYPNLRIQHSLDQMIAMGFSDIDGWLTALLAAHDGDIGATLDTIKIKAAHNLTNMRG</sequence>
<dbReference type="GO" id="GO:0007032">
    <property type="term" value="P:endosome organization"/>
    <property type="evidence" value="ECO:0007669"/>
    <property type="project" value="TreeGrafter"/>
</dbReference>
<gene>
    <name evidence="8" type="primary">ORF145665</name>
</gene>
<evidence type="ECO:0000256" key="1">
    <source>
        <dbReference type="ARBA" id="ARBA00022723"/>
    </source>
</evidence>
<keyword evidence="1" id="KW-0479">Metal-binding</keyword>
<feature type="compositionally biased region" description="Polar residues" evidence="6">
    <location>
        <begin position="406"/>
        <end position="420"/>
    </location>
</feature>
<dbReference type="Pfam" id="PF16577">
    <property type="entry name" value="UBA_5"/>
    <property type="match status" value="1"/>
</dbReference>
<dbReference type="PANTHER" id="PTHR15090:SF0">
    <property type="entry name" value="SEQUESTOSOME-1"/>
    <property type="match status" value="1"/>
</dbReference>
<dbReference type="GO" id="GO:0035973">
    <property type="term" value="P:aggrephagy"/>
    <property type="evidence" value="ECO:0007669"/>
    <property type="project" value="TreeGrafter"/>
</dbReference>
<dbReference type="InterPro" id="IPR000433">
    <property type="entry name" value="Znf_ZZ"/>
</dbReference>
<keyword evidence="3" id="KW-0862">Zinc</keyword>
<dbReference type="Pfam" id="PF00569">
    <property type="entry name" value="ZZ"/>
    <property type="match status" value="1"/>
</dbReference>
<keyword evidence="4" id="KW-0539">Nucleus</keyword>
<dbReference type="PROSITE" id="PS50135">
    <property type="entry name" value="ZF_ZZ_2"/>
    <property type="match status" value="1"/>
</dbReference>
<keyword evidence="2 5" id="KW-0863">Zinc-finger</keyword>
<name>A0A0B7AWK2_9EUPU</name>
<dbReference type="EMBL" id="HACG01038137">
    <property type="protein sequence ID" value="CEK85002.1"/>
    <property type="molecule type" value="Transcribed_RNA"/>
</dbReference>
<evidence type="ECO:0000256" key="2">
    <source>
        <dbReference type="ARBA" id="ARBA00022771"/>
    </source>
</evidence>
<dbReference type="InterPro" id="IPR043145">
    <property type="entry name" value="Znf_ZZ_sf"/>
</dbReference>
<evidence type="ECO:0000256" key="4">
    <source>
        <dbReference type="ARBA" id="ARBA00023242"/>
    </source>
</evidence>
<dbReference type="PROSITE" id="PS01357">
    <property type="entry name" value="ZF_ZZ_1"/>
    <property type="match status" value="1"/>
</dbReference>
<feature type="compositionally biased region" description="Basic and acidic residues" evidence="6">
    <location>
        <begin position="289"/>
        <end position="300"/>
    </location>
</feature>
<dbReference type="SUPFAM" id="SSF46934">
    <property type="entry name" value="UBA-like"/>
    <property type="match status" value="1"/>
</dbReference>
<dbReference type="Gene3D" id="1.10.8.10">
    <property type="entry name" value="DNA helicase RuvA subunit, C-terminal domain"/>
    <property type="match status" value="1"/>
</dbReference>
<evidence type="ECO:0000259" key="7">
    <source>
        <dbReference type="PROSITE" id="PS50135"/>
    </source>
</evidence>
<dbReference type="GO" id="GO:0008270">
    <property type="term" value="F:zinc ion binding"/>
    <property type="evidence" value="ECO:0007669"/>
    <property type="project" value="UniProtKB-KW"/>
</dbReference>
<dbReference type="CDD" id="cd14320">
    <property type="entry name" value="UBA_SQSTM"/>
    <property type="match status" value="1"/>
</dbReference>
<feature type="region of interest" description="Disordered" evidence="6">
    <location>
        <begin position="1"/>
        <end position="88"/>
    </location>
</feature>
<proteinExistence type="predicted"/>
<feature type="compositionally biased region" description="Polar residues" evidence="6">
    <location>
        <begin position="68"/>
        <end position="88"/>
    </location>
</feature>
<dbReference type="GO" id="GO:0000423">
    <property type="term" value="P:mitophagy"/>
    <property type="evidence" value="ECO:0007669"/>
    <property type="project" value="TreeGrafter"/>
</dbReference>
<evidence type="ECO:0000313" key="8">
    <source>
        <dbReference type="EMBL" id="CEK85002.1"/>
    </source>
</evidence>
<feature type="region of interest" description="Disordered" evidence="6">
    <location>
        <begin position="255"/>
        <end position="303"/>
    </location>
</feature>